<accession>A0A1Y1UVQ1</accession>
<feature type="compositionally biased region" description="Low complexity" evidence="2">
    <location>
        <begin position="1151"/>
        <end position="1165"/>
    </location>
</feature>
<dbReference type="EMBL" id="MCFH01000071">
    <property type="protein sequence ID" value="ORX42080.1"/>
    <property type="molecule type" value="Genomic_DNA"/>
</dbReference>
<feature type="region of interest" description="Disordered" evidence="2">
    <location>
        <begin position="702"/>
        <end position="732"/>
    </location>
</feature>
<feature type="region of interest" description="Disordered" evidence="2">
    <location>
        <begin position="1631"/>
        <end position="1702"/>
    </location>
</feature>
<feature type="compositionally biased region" description="Polar residues" evidence="2">
    <location>
        <begin position="274"/>
        <end position="286"/>
    </location>
</feature>
<comment type="caution">
    <text evidence="3">The sequence shown here is derived from an EMBL/GenBank/DDBJ whole genome shotgun (WGS) entry which is preliminary data.</text>
</comment>
<name>A0A1Y1UVQ1_9FUNG</name>
<feature type="compositionally biased region" description="Basic residues" evidence="2">
    <location>
        <begin position="1668"/>
        <end position="1680"/>
    </location>
</feature>
<feature type="region of interest" description="Disordered" evidence="2">
    <location>
        <begin position="1908"/>
        <end position="1935"/>
    </location>
</feature>
<keyword evidence="4" id="KW-1185">Reference proteome</keyword>
<feature type="compositionally biased region" description="Polar residues" evidence="2">
    <location>
        <begin position="1912"/>
        <end position="1935"/>
    </location>
</feature>
<gene>
    <name evidence="3" type="ORF">BCR36DRAFT_416299</name>
</gene>
<evidence type="ECO:0000256" key="2">
    <source>
        <dbReference type="SAM" id="MobiDB-lite"/>
    </source>
</evidence>
<reference evidence="3 4" key="1">
    <citation type="submission" date="2016-08" db="EMBL/GenBank/DDBJ databases">
        <title>Genomes of anaerobic fungi encode conserved fungal cellulosomes for biomass hydrolysis.</title>
        <authorList>
            <consortium name="DOE Joint Genome Institute"/>
            <person name="Haitjema C.H."/>
            <person name="Gilmore S.P."/>
            <person name="Henske J.K."/>
            <person name="Solomon K.V."/>
            <person name="De Groot R."/>
            <person name="Kuo A."/>
            <person name="Mondo S.J."/>
            <person name="Salamov A.A."/>
            <person name="Labutti K."/>
            <person name="Zhao Z."/>
            <person name="Chiniquy J."/>
            <person name="Barry K."/>
            <person name="Brewer H.M."/>
            <person name="Purvine S.O."/>
            <person name="Wright A.T."/>
            <person name="Boxma B."/>
            <person name="Van Alen T."/>
            <person name="Hackstein J.H."/>
            <person name="Baker S.E."/>
            <person name="Grigoriev I.V."/>
            <person name="O'Malley M.A."/>
        </authorList>
    </citation>
    <scope>NUCLEOTIDE SEQUENCE [LARGE SCALE GENOMIC DNA]</scope>
    <source>
        <strain evidence="4">finn</strain>
    </source>
</reference>
<evidence type="ECO:0000256" key="1">
    <source>
        <dbReference type="SAM" id="Coils"/>
    </source>
</evidence>
<proteinExistence type="predicted"/>
<reference evidence="3 4" key="2">
    <citation type="submission" date="2016-08" db="EMBL/GenBank/DDBJ databases">
        <title>Pervasive Adenine N6-methylation of Active Genes in Fungi.</title>
        <authorList>
            <consortium name="DOE Joint Genome Institute"/>
            <person name="Mondo S.J."/>
            <person name="Dannebaum R.O."/>
            <person name="Kuo R.C."/>
            <person name="Labutti K."/>
            <person name="Haridas S."/>
            <person name="Kuo A."/>
            <person name="Salamov A."/>
            <person name="Ahrendt S.R."/>
            <person name="Lipzen A."/>
            <person name="Sullivan W."/>
            <person name="Andreopoulos W.B."/>
            <person name="Clum A."/>
            <person name="Lindquist E."/>
            <person name="Daum C."/>
            <person name="Ramamoorthy G.K."/>
            <person name="Gryganskyi A."/>
            <person name="Culley D."/>
            <person name="Magnuson J.K."/>
            <person name="James T.Y."/>
            <person name="O'Malley M.A."/>
            <person name="Stajich J.E."/>
            <person name="Spatafora J.W."/>
            <person name="Visel A."/>
            <person name="Grigoriev I.V."/>
        </authorList>
    </citation>
    <scope>NUCLEOTIDE SEQUENCE [LARGE SCALE GENOMIC DNA]</scope>
    <source>
        <strain evidence="4">finn</strain>
    </source>
</reference>
<feature type="region of interest" description="Disordered" evidence="2">
    <location>
        <begin position="950"/>
        <end position="1007"/>
    </location>
</feature>
<sequence>MSNNQLILDENNKDISHFSFYDSNFRNEDKNIKDKLQAELDYLNSSISSFKLLNTKKNLFQSNIKKDNHYQSQLSSKLSYTESITESIPNNSSKEDYYSYDSKSCPIDDVSFSSFNKQLNNNCNELESKLIKVCSGILSDIDENSYKENNNEKLHRKQNNINNNDNKTQILNQKESADSNFSSVENKILSKTIPSLFKQGPHDLKNLRKKIQDPSSSSNTNSHENDKQSDTTSVSRVSQFFNKNYQSAVDNISQYINRAMENNYSESNYTSFQFLPSSQEGHPNQDNTSYSTTNTRNGNTSSTSTITQRKVSNNQIFNNSVITEETNYSKKEDININPYIPRDYSKIIDFGSELNFSENQSITSNDNQSYLGTFTNDNFSNSIKSLINEIDRLKTNFKDYYSLSNYSHSKTSKNLKNQYREEKDDETYQDVLYLDSLYDDITRTNTITNQSQSYASKYFHQYYRQDNPQSSYSSMSFINESNSPSLYFDKETSSTTDSEIRKKINQELNSNSLLTSNDKTDRNISINYNINNSNHDHVNNLNEMKTTEDHEFQYQHQLIQQKIEKEKEKKKKKIDPEKQNKTEFLKFLQKNSLNNSNKSTLNSSRHYKRIKNMKNIGMNNTIEMNRIYNNHHSEKIYQNNIYSYNRDEINEKSSNESNSLLIKYDDDTTTNDIDEEDYLEEDYLEEEKENISDSNINTNILLNTNKRNSKSSKKSDIGSEKEKSSLKNNNKCSNYASEVDNIYQKINTASNTNINKKDRKYLNIGNSKEPSTRKSNEGNNKKNNARLKTKDYQSIDSTAKIMDLLDNYNYKLNSIMEDHDSKSYSQKGDINEKSSQMSHETISTQQNSILKNEKIEDMILKNAKLANKIKNMKQKIYLKEQNIQLSKELDYLRGLAASSSFLQDNNYNNILNSSLFTSNNIIDSTSVFSSENHSVSSKKLNNELYSLYLNNNNKNDSNNNNNDNNKSTTISTNSSRRKKAIEKKDKKNNDTNQQSQISIESKSKKTGSNINICKKKANTYSDRTSNENNVKFNKDTPRSNNKSTFNTNSNSGNSNSKKSIKEQQYKAEFIDQVNNNSSGLKEKQNKVSNNNFNIENKDNFSKNDLNNIINHNDTIINSDNQDNNITTTESNKNFTADTNLNLAKNDSNNDNLQKNISTNNNNNKYNKDIPNTNIINSINSNITTSTSSSSSTTTTTTTTTNNNIDNNNNHVNNINNENNINNNYIKINNNKYENNSNNQINKIHNDNNDYNGNNINNKKNNNLNTMNNDNKISNINETINNDIPKIIINDPQGSQNPQYILYSSSSGINTNTNNSMIKNATSFSTTTSPNNNDKNPRILSNHGIYNYSGRENMTTTFSSTSTSQFNSNPNSTDSYINKLPTPQSNFTSQSNINSDKVKYYMNCYGVNSTECSERYNENPSYNLVPIQKMDNQEASNQNILNYKIYQKEHMNEPSSSILNDSYASGCSHSIPIRINHQEYLNESGYDSRPINPPYPSVQQVYYDNTSDNPLYGKFQYCGKDESNNNENQYVSFNTNINKNNTEQEQQPHNLNLDHNYYNTISNNAIPLSEDFNGEPLPPSFQPFINDISIKLNSLNKINLTNDDVDFNSIGNDLNEIKQKYNNTIIHDINDLPESLDNNENQESCNDIQEKEEEEEMNNNSINQEIKYKRMTKKKKSKKQKSNSTKKGCILKHKSKNGNLSSKSLIMPNKRVISCMKDIPFLPASSKYSCKSYSIFANVQKVFSLIKDHNVRRCSVCRKHQFNKHKEVKQILHPKPCKEKEPIKNTSFQSMCTCSEELLKLLQLYNNEYEKNINTYNNLLLNIQQYNENQDFEKITDIKSKILNLYQYLKKKSNEMLMIKYLIESLPSNDYGQKNSSKNTSSSTITTKRKGYQVNTKLHSHKNSSFKWKRMNSVPSSTTKRQTLRKASNNTTIPPYHLNLSSSYPNSTLELLKFSQCIQEFLTNEHNLRTFE</sequence>
<feature type="region of interest" description="Disordered" evidence="2">
    <location>
        <begin position="274"/>
        <end position="308"/>
    </location>
</feature>
<feature type="compositionally biased region" description="Low complexity" evidence="2">
    <location>
        <begin position="1039"/>
        <end position="1057"/>
    </location>
</feature>
<feature type="region of interest" description="Disordered" evidence="2">
    <location>
        <begin position="1183"/>
        <end position="1210"/>
    </location>
</feature>
<feature type="region of interest" description="Disordered" evidence="2">
    <location>
        <begin position="1021"/>
        <end position="1061"/>
    </location>
</feature>
<dbReference type="STRING" id="1754191.A0A1Y1UVQ1"/>
<feature type="compositionally biased region" description="Basic and acidic residues" evidence="2">
    <location>
        <begin position="713"/>
        <end position="725"/>
    </location>
</feature>
<feature type="compositionally biased region" description="Basic and acidic residues" evidence="2">
    <location>
        <begin position="770"/>
        <end position="780"/>
    </location>
</feature>
<feature type="compositionally biased region" description="Polar residues" evidence="2">
    <location>
        <begin position="1021"/>
        <end position="1031"/>
    </location>
</feature>
<keyword evidence="1" id="KW-0175">Coiled coil</keyword>
<dbReference type="OrthoDB" id="2163138at2759"/>
<feature type="region of interest" description="Disordered" evidence="2">
    <location>
        <begin position="1143"/>
        <end position="1165"/>
    </location>
</feature>
<evidence type="ECO:0000313" key="4">
    <source>
        <dbReference type="Proteomes" id="UP000193719"/>
    </source>
</evidence>
<feature type="coiled-coil region" evidence="1">
    <location>
        <begin position="855"/>
        <end position="882"/>
    </location>
</feature>
<feature type="compositionally biased region" description="Low complexity" evidence="2">
    <location>
        <begin position="950"/>
        <end position="974"/>
    </location>
</feature>
<organism evidence="3 4">
    <name type="scientific">Piromyces finnis</name>
    <dbReference type="NCBI Taxonomy" id="1754191"/>
    <lineage>
        <taxon>Eukaryota</taxon>
        <taxon>Fungi</taxon>
        <taxon>Fungi incertae sedis</taxon>
        <taxon>Chytridiomycota</taxon>
        <taxon>Chytridiomycota incertae sedis</taxon>
        <taxon>Neocallimastigomycetes</taxon>
        <taxon>Neocallimastigales</taxon>
        <taxon>Neocallimastigaceae</taxon>
        <taxon>Piromyces</taxon>
    </lineage>
</organism>
<feature type="compositionally biased region" description="Polar residues" evidence="2">
    <location>
        <begin position="213"/>
        <end position="222"/>
    </location>
</feature>
<feature type="compositionally biased region" description="Polar residues" evidence="2">
    <location>
        <begin position="1635"/>
        <end position="1644"/>
    </location>
</feature>
<dbReference type="Proteomes" id="UP000193719">
    <property type="component" value="Unassembled WGS sequence"/>
</dbReference>
<feature type="region of interest" description="Disordered" evidence="2">
    <location>
        <begin position="1074"/>
        <end position="1095"/>
    </location>
</feature>
<evidence type="ECO:0000313" key="3">
    <source>
        <dbReference type="EMBL" id="ORX42080.1"/>
    </source>
</evidence>
<protein>
    <submittedName>
        <fullName evidence="3">Uncharacterized protein</fullName>
    </submittedName>
</protein>
<feature type="region of interest" description="Disordered" evidence="2">
    <location>
        <begin position="209"/>
        <end position="235"/>
    </location>
</feature>
<feature type="compositionally biased region" description="Low complexity" evidence="2">
    <location>
        <begin position="287"/>
        <end position="307"/>
    </location>
</feature>
<feature type="region of interest" description="Disordered" evidence="2">
    <location>
        <begin position="757"/>
        <end position="787"/>
    </location>
</feature>